<name>A0A3M7PXE8_BRAPC</name>
<keyword evidence="2" id="KW-1185">Reference proteome</keyword>
<reference evidence="1 2" key="1">
    <citation type="journal article" date="2018" name="Sci. Rep.">
        <title>Genomic signatures of local adaptation to the degree of environmental predictability in rotifers.</title>
        <authorList>
            <person name="Franch-Gras L."/>
            <person name="Hahn C."/>
            <person name="Garcia-Roger E.M."/>
            <person name="Carmona M.J."/>
            <person name="Serra M."/>
            <person name="Gomez A."/>
        </authorList>
    </citation>
    <scope>NUCLEOTIDE SEQUENCE [LARGE SCALE GENOMIC DNA]</scope>
    <source>
        <strain evidence="1">HYR1</strain>
    </source>
</reference>
<dbReference type="EMBL" id="REGN01008448">
    <property type="protein sequence ID" value="RNA03559.1"/>
    <property type="molecule type" value="Genomic_DNA"/>
</dbReference>
<dbReference type="AlphaFoldDB" id="A0A3M7PXE8"/>
<proteinExistence type="predicted"/>
<comment type="caution">
    <text evidence="1">The sequence shown here is derived from an EMBL/GenBank/DDBJ whole genome shotgun (WGS) entry which is preliminary data.</text>
</comment>
<evidence type="ECO:0000313" key="2">
    <source>
        <dbReference type="Proteomes" id="UP000276133"/>
    </source>
</evidence>
<evidence type="ECO:0000313" key="1">
    <source>
        <dbReference type="EMBL" id="RNA03559.1"/>
    </source>
</evidence>
<protein>
    <submittedName>
        <fullName evidence="1">Uncharacterized protein</fullName>
    </submittedName>
</protein>
<organism evidence="1 2">
    <name type="scientific">Brachionus plicatilis</name>
    <name type="common">Marine rotifer</name>
    <name type="synonym">Brachionus muelleri</name>
    <dbReference type="NCBI Taxonomy" id="10195"/>
    <lineage>
        <taxon>Eukaryota</taxon>
        <taxon>Metazoa</taxon>
        <taxon>Spiralia</taxon>
        <taxon>Gnathifera</taxon>
        <taxon>Rotifera</taxon>
        <taxon>Eurotatoria</taxon>
        <taxon>Monogononta</taxon>
        <taxon>Pseudotrocha</taxon>
        <taxon>Ploima</taxon>
        <taxon>Brachionidae</taxon>
        <taxon>Brachionus</taxon>
    </lineage>
</organism>
<dbReference type="Proteomes" id="UP000276133">
    <property type="component" value="Unassembled WGS sequence"/>
</dbReference>
<accession>A0A3M7PXE8</accession>
<gene>
    <name evidence="1" type="ORF">BpHYR1_040207</name>
</gene>
<sequence>MYPKSFRSSICSDLVYKMKKYQKRLGELKVHKTRDQELFQSNKNGFFHNFNIHIIHDFSYECNREMNDNGR</sequence>